<organism evidence="3 4">
    <name type="scientific">Chaetomium fimeti</name>
    <dbReference type="NCBI Taxonomy" id="1854472"/>
    <lineage>
        <taxon>Eukaryota</taxon>
        <taxon>Fungi</taxon>
        <taxon>Dikarya</taxon>
        <taxon>Ascomycota</taxon>
        <taxon>Pezizomycotina</taxon>
        <taxon>Sordariomycetes</taxon>
        <taxon>Sordariomycetidae</taxon>
        <taxon>Sordariales</taxon>
        <taxon>Chaetomiaceae</taxon>
        <taxon>Chaetomium</taxon>
    </lineage>
</organism>
<dbReference type="EMBL" id="JAUEPN010000004">
    <property type="protein sequence ID" value="KAK3296410.1"/>
    <property type="molecule type" value="Genomic_DNA"/>
</dbReference>
<evidence type="ECO:0000313" key="4">
    <source>
        <dbReference type="Proteomes" id="UP001278766"/>
    </source>
</evidence>
<feature type="signal peptide" evidence="1">
    <location>
        <begin position="1"/>
        <end position="19"/>
    </location>
</feature>
<dbReference type="AlphaFoldDB" id="A0AAE0HH84"/>
<comment type="caution">
    <text evidence="3">The sequence shown here is derived from an EMBL/GenBank/DDBJ whole genome shotgun (WGS) entry which is preliminary data.</text>
</comment>
<reference evidence="3" key="1">
    <citation type="journal article" date="2023" name="Mol. Phylogenet. Evol.">
        <title>Genome-scale phylogeny and comparative genomics of the fungal order Sordariales.</title>
        <authorList>
            <person name="Hensen N."/>
            <person name="Bonometti L."/>
            <person name="Westerberg I."/>
            <person name="Brannstrom I.O."/>
            <person name="Guillou S."/>
            <person name="Cros-Aarteil S."/>
            <person name="Calhoun S."/>
            <person name="Haridas S."/>
            <person name="Kuo A."/>
            <person name="Mondo S."/>
            <person name="Pangilinan J."/>
            <person name="Riley R."/>
            <person name="LaButti K."/>
            <person name="Andreopoulos B."/>
            <person name="Lipzen A."/>
            <person name="Chen C."/>
            <person name="Yan M."/>
            <person name="Daum C."/>
            <person name="Ng V."/>
            <person name="Clum A."/>
            <person name="Steindorff A."/>
            <person name="Ohm R.A."/>
            <person name="Martin F."/>
            <person name="Silar P."/>
            <person name="Natvig D.O."/>
            <person name="Lalanne C."/>
            <person name="Gautier V."/>
            <person name="Ament-Velasquez S.L."/>
            <person name="Kruys A."/>
            <person name="Hutchinson M.I."/>
            <person name="Powell A.J."/>
            <person name="Barry K."/>
            <person name="Miller A.N."/>
            <person name="Grigoriev I.V."/>
            <person name="Debuchy R."/>
            <person name="Gladieux P."/>
            <person name="Hiltunen Thoren M."/>
            <person name="Johannesson H."/>
        </authorList>
    </citation>
    <scope>NUCLEOTIDE SEQUENCE</scope>
    <source>
        <strain evidence="3">CBS 168.71</strain>
    </source>
</reference>
<evidence type="ECO:0000313" key="3">
    <source>
        <dbReference type="EMBL" id="KAK3296410.1"/>
    </source>
</evidence>
<evidence type="ECO:0000256" key="1">
    <source>
        <dbReference type="SAM" id="SignalP"/>
    </source>
</evidence>
<reference evidence="3" key="2">
    <citation type="submission" date="2023-06" db="EMBL/GenBank/DDBJ databases">
        <authorList>
            <consortium name="Lawrence Berkeley National Laboratory"/>
            <person name="Haridas S."/>
            <person name="Hensen N."/>
            <person name="Bonometti L."/>
            <person name="Westerberg I."/>
            <person name="Brannstrom I.O."/>
            <person name="Guillou S."/>
            <person name="Cros-Aarteil S."/>
            <person name="Calhoun S."/>
            <person name="Kuo A."/>
            <person name="Mondo S."/>
            <person name="Pangilinan J."/>
            <person name="Riley R."/>
            <person name="Labutti K."/>
            <person name="Andreopoulos B."/>
            <person name="Lipzen A."/>
            <person name="Chen C."/>
            <person name="Yanf M."/>
            <person name="Daum C."/>
            <person name="Ng V."/>
            <person name="Clum A."/>
            <person name="Steindorff A."/>
            <person name="Ohm R."/>
            <person name="Martin F."/>
            <person name="Silar P."/>
            <person name="Natvig D."/>
            <person name="Lalanne C."/>
            <person name="Gautier V."/>
            <person name="Ament-Velasquez S.L."/>
            <person name="Kruys A."/>
            <person name="Hutchinson M.I."/>
            <person name="Powell A.J."/>
            <person name="Barry K."/>
            <person name="Miller A.N."/>
            <person name="Grigoriev I.V."/>
            <person name="Debuchy R."/>
            <person name="Gladieux P."/>
            <person name="Thoren M.H."/>
            <person name="Johannesson H."/>
        </authorList>
    </citation>
    <scope>NUCLEOTIDE SEQUENCE</scope>
    <source>
        <strain evidence="3">CBS 168.71</strain>
    </source>
</reference>
<dbReference type="Proteomes" id="UP001278766">
    <property type="component" value="Unassembled WGS sequence"/>
</dbReference>
<dbReference type="GeneID" id="87845037"/>
<feature type="chain" id="PRO_5042091196" description="Deoxyribonuclease NucA/NucB domain-containing protein" evidence="1">
    <location>
        <begin position="20"/>
        <end position="345"/>
    </location>
</feature>
<accession>A0AAE0HH84</accession>
<dbReference type="InterPro" id="IPR029476">
    <property type="entry name" value="DNase_NucA_NucB"/>
</dbReference>
<protein>
    <recommendedName>
        <fullName evidence="2">Deoxyribonuclease NucA/NucB domain-containing protein</fullName>
    </recommendedName>
</protein>
<dbReference type="RefSeq" id="XP_062659924.1">
    <property type="nucleotide sequence ID" value="XM_062808089.1"/>
</dbReference>
<sequence length="345" mass="38237">MSLLSRILSVVLAVNAVHSASDWPGPRQVSTDVDGNEYIDAATVEGGENIRYYVANFAEMTPTVFYNCKWMPTLCQNAAAYLGAGNNGPVELHYDRNAGRRKERRRHACPDRWANVHCLNLVGLPNWYTTNDNGARDYPVMQKCDKEPKRYHYEKVNDFDKDGNPKVAATGVIASCDEFPAASWVQGGSGAQTICAPNGKKKNGGVKAWMTEQNWQGNMFGNLPAWFSRFTPKDRLGAEDADRMYSIFKFNFQMVNQPSNVDITWITANGVKRYCTGIRPTSCSATLRPGEQDIVDEINEAILQLEEDVNTASQARIANNTVARHGNAKHQEKADVGSLGMVMAS</sequence>
<dbReference type="Pfam" id="PF14040">
    <property type="entry name" value="DNase_NucA_NucB"/>
    <property type="match status" value="1"/>
</dbReference>
<name>A0AAE0HH84_9PEZI</name>
<proteinExistence type="predicted"/>
<gene>
    <name evidence="3" type="ORF">B0H64DRAFT_475218</name>
</gene>
<feature type="domain" description="Deoxyribonuclease NucA/NucB" evidence="2">
    <location>
        <begin position="171"/>
        <end position="205"/>
    </location>
</feature>
<keyword evidence="1" id="KW-0732">Signal</keyword>
<keyword evidence="4" id="KW-1185">Reference proteome</keyword>
<evidence type="ECO:0000259" key="2">
    <source>
        <dbReference type="Pfam" id="PF14040"/>
    </source>
</evidence>